<evidence type="ECO:0000256" key="4">
    <source>
        <dbReference type="ARBA" id="ARBA00022692"/>
    </source>
</evidence>
<keyword evidence="4 7" id="KW-0812">Transmembrane</keyword>
<comment type="caution">
    <text evidence="9">The sequence shown here is derived from an EMBL/GenBank/DDBJ whole genome shotgun (WGS) entry which is preliminary data.</text>
</comment>
<comment type="subcellular location">
    <subcellularLocation>
        <location evidence="1">Cell membrane</location>
        <topology evidence="1">Multi-pass membrane protein</topology>
    </subcellularLocation>
</comment>
<keyword evidence="5 7" id="KW-1133">Transmembrane helix</keyword>
<comment type="similarity">
    <text evidence="2">Belongs to the UPF0702 family.</text>
</comment>
<gene>
    <name evidence="10" type="ORF">KHB02_019435</name>
    <name evidence="9" type="ORF">KHB02_30955</name>
</gene>
<dbReference type="AlphaFoldDB" id="A0A942YBR6"/>
<dbReference type="EMBL" id="JAGYPE020000041">
    <property type="protein sequence ID" value="MCH6267697.1"/>
    <property type="molecule type" value="Genomic_DNA"/>
</dbReference>
<evidence type="ECO:0000256" key="1">
    <source>
        <dbReference type="ARBA" id="ARBA00004651"/>
    </source>
</evidence>
<evidence type="ECO:0000256" key="7">
    <source>
        <dbReference type="SAM" id="Phobius"/>
    </source>
</evidence>
<proteinExistence type="inferred from homology"/>
<keyword evidence="3" id="KW-1003">Cell membrane</keyword>
<organism evidence="9">
    <name type="scientific">Neobacillus citreus</name>
    <dbReference type="NCBI Taxonomy" id="2833578"/>
    <lineage>
        <taxon>Bacteria</taxon>
        <taxon>Bacillati</taxon>
        <taxon>Bacillota</taxon>
        <taxon>Bacilli</taxon>
        <taxon>Bacillales</taxon>
        <taxon>Bacillaceae</taxon>
        <taxon>Neobacillus</taxon>
    </lineage>
</organism>
<dbReference type="InterPro" id="IPR007353">
    <property type="entry name" value="DUF421"/>
</dbReference>
<dbReference type="PANTHER" id="PTHR34582:SF2">
    <property type="entry name" value="UPF0702 TRANSMEMBRANE PROTEIN YDFR"/>
    <property type="match status" value="1"/>
</dbReference>
<dbReference type="EMBL" id="JAGYPE010000006">
    <property type="protein sequence ID" value="MBS4185811.1"/>
    <property type="molecule type" value="Genomic_DNA"/>
</dbReference>
<evidence type="ECO:0000256" key="5">
    <source>
        <dbReference type="ARBA" id="ARBA00022989"/>
    </source>
</evidence>
<keyword evidence="6 7" id="KW-0472">Membrane</keyword>
<dbReference type="Gene3D" id="3.30.240.20">
    <property type="entry name" value="bsu07140 like domains"/>
    <property type="match status" value="1"/>
</dbReference>
<evidence type="ECO:0000256" key="6">
    <source>
        <dbReference type="ARBA" id="ARBA00023136"/>
    </source>
</evidence>
<dbReference type="Proteomes" id="UP000677265">
    <property type="component" value="Unassembled WGS sequence"/>
</dbReference>
<evidence type="ECO:0000256" key="3">
    <source>
        <dbReference type="ARBA" id="ARBA00022475"/>
    </source>
</evidence>
<evidence type="ECO:0000313" key="11">
    <source>
        <dbReference type="Proteomes" id="UP000677265"/>
    </source>
</evidence>
<evidence type="ECO:0000313" key="10">
    <source>
        <dbReference type="EMBL" id="MCH6267697.1"/>
    </source>
</evidence>
<dbReference type="InterPro" id="IPR023090">
    <property type="entry name" value="UPF0702_alpha/beta_dom_sf"/>
</dbReference>
<sequence>MNYIWESMAILFTGVCLIRIAGKKTVAQMSGLEVITILAIASTTGHAISEQGLIKTILALCSLVAILITIQFLAIKFNFVKRLLVGKSTPVIQDGKIIINNLKKLRITVDQLEARLRENGISSITDVKTASIEITGQFGYELMNYSKAVTLGDLEKTIDELQSNILQQLRIIEQRVSKETVQDNTQTQNEQKN</sequence>
<dbReference type="PANTHER" id="PTHR34582">
    <property type="entry name" value="UPF0702 TRANSMEMBRANE PROTEIN YCAP"/>
    <property type="match status" value="1"/>
</dbReference>
<evidence type="ECO:0000256" key="2">
    <source>
        <dbReference type="ARBA" id="ARBA00006448"/>
    </source>
</evidence>
<reference evidence="9" key="1">
    <citation type="submission" date="2021-05" db="EMBL/GenBank/DDBJ databases">
        <title>Novel Bacillus species.</title>
        <authorList>
            <person name="Liu G."/>
        </authorList>
    </citation>
    <scope>NUCLEOTIDE SEQUENCE</scope>
    <source>
        <strain evidence="9 11">FJAT-50051</strain>
    </source>
</reference>
<feature type="transmembrane region" description="Helical" evidence="7">
    <location>
        <begin position="29"/>
        <end position="48"/>
    </location>
</feature>
<evidence type="ECO:0000259" key="8">
    <source>
        <dbReference type="Pfam" id="PF04239"/>
    </source>
</evidence>
<feature type="transmembrane region" description="Helical" evidence="7">
    <location>
        <begin position="54"/>
        <end position="75"/>
    </location>
</feature>
<dbReference type="GO" id="GO:0005886">
    <property type="term" value="C:plasma membrane"/>
    <property type="evidence" value="ECO:0007669"/>
    <property type="project" value="UniProtKB-SubCell"/>
</dbReference>
<name>A0A942YBR6_9BACI</name>
<evidence type="ECO:0000313" key="9">
    <source>
        <dbReference type="EMBL" id="MBS4185811.1"/>
    </source>
</evidence>
<keyword evidence="11" id="KW-1185">Reference proteome</keyword>
<accession>A0A942YBR6</accession>
<feature type="domain" description="YetF C-terminal" evidence="8">
    <location>
        <begin position="76"/>
        <end position="145"/>
    </location>
</feature>
<dbReference type="Pfam" id="PF04239">
    <property type="entry name" value="DUF421"/>
    <property type="match status" value="1"/>
</dbReference>
<dbReference type="RefSeq" id="WP_213145630.1">
    <property type="nucleotide sequence ID" value="NZ_JAGYPE020000041.1"/>
</dbReference>
<feature type="transmembrane region" description="Helical" evidence="7">
    <location>
        <begin position="6"/>
        <end position="22"/>
    </location>
</feature>
<protein>
    <submittedName>
        <fullName evidence="9">DUF421 domain-containing protein</fullName>
    </submittedName>
</protein>